<dbReference type="Proteomes" id="UP000054477">
    <property type="component" value="Unassembled WGS sequence"/>
</dbReference>
<protein>
    <submittedName>
        <fullName evidence="1">Uncharacterized protein</fullName>
    </submittedName>
</protein>
<accession>A0A0C9X3P2</accession>
<dbReference type="EMBL" id="KN838921">
    <property type="protein sequence ID" value="KIJ92281.1"/>
    <property type="molecule type" value="Genomic_DNA"/>
</dbReference>
<organism evidence="1 2">
    <name type="scientific">Laccaria amethystina LaAM-08-1</name>
    <dbReference type="NCBI Taxonomy" id="1095629"/>
    <lineage>
        <taxon>Eukaryota</taxon>
        <taxon>Fungi</taxon>
        <taxon>Dikarya</taxon>
        <taxon>Basidiomycota</taxon>
        <taxon>Agaricomycotina</taxon>
        <taxon>Agaricomycetes</taxon>
        <taxon>Agaricomycetidae</taxon>
        <taxon>Agaricales</taxon>
        <taxon>Agaricineae</taxon>
        <taxon>Hydnangiaceae</taxon>
        <taxon>Laccaria</taxon>
    </lineage>
</organism>
<sequence>MALGDMGSRERHIYILQLRKKLGSLRGVVKQNLQHSKMKRTTRKDCGGPEILATNRLRIEIHWRSRLESVRPTEGKRRVANVRQQTRALAMHVPPANLNRAAPLLSPIALLVSPQTSTEFESDRLLVGARATHVKSVFEQSISVVYLWRGNRRQGPRTLHWMRGRTRDGKLGRIDALIVSWVVIVPTWQILRCRERRWSSTFNLPPLARSTAVHPYL</sequence>
<evidence type="ECO:0000313" key="1">
    <source>
        <dbReference type="EMBL" id="KIJ92281.1"/>
    </source>
</evidence>
<reference evidence="1 2" key="1">
    <citation type="submission" date="2014-04" db="EMBL/GenBank/DDBJ databases">
        <authorList>
            <consortium name="DOE Joint Genome Institute"/>
            <person name="Kuo A."/>
            <person name="Kohler A."/>
            <person name="Nagy L.G."/>
            <person name="Floudas D."/>
            <person name="Copeland A."/>
            <person name="Barry K.W."/>
            <person name="Cichocki N."/>
            <person name="Veneault-Fourrey C."/>
            <person name="LaButti K."/>
            <person name="Lindquist E.A."/>
            <person name="Lipzen A."/>
            <person name="Lundell T."/>
            <person name="Morin E."/>
            <person name="Murat C."/>
            <person name="Sun H."/>
            <person name="Tunlid A."/>
            <person name="Henrissat B."/>
            <person name="Grigoriev I.V."/>
            <person name="Hibbett D.S."/>
            <person name="Martin F."/>
            <person name="Nordberg H.P."/>
            <person name="Cantor M.N."/>
            <person name="Hua S.X."/>
        </authorList>
    </citation>
    <scope>NUCLEOTIDE SEQUENCE [LARGE SCALE GENOMIC DNA]</scope>
    <source>
        <strain evidence="1 2">LaAM-08-1</strain>
    </source>
</reference>
<dbReference type="AlphaFoldDB" id="A0A0C9X3P2"/>
<evidence type="ECO:0000313" key="2">
    <source>
        <dbReference type="Proteomes" id="UP000054477"/>
    </source>
</evidence>
<keyword evidence="2" id="KW-1185">Reference proteome</keyword>
<reference evidence="2" key="2">
    <citation type="submission" date="2015-01" db="EMBL/GenBank/DDBJ databases">
        <title>Evolutionary Origins and Diversification of the Mycorrhizal Mutualists.</title>
        <authorList>
            <consortium name="DOE Joint Genome Institute"/>
            <consortium name="Mycorrhizal Genomics Consortium"/>
            <person name="Kohler A."/>
            <person name="Kuo A."/>
            <person name="Nagy L.G."/>
            <person name="Floudas D."/>
            <person name="Copeland A."/>
            <person name="Barry K.W."/>
            <person name="Cichocki N."/>
            <person name="Veneault-Fourrey C."/>
            <person name="LaButti K."/>
            <person name="Lindquist E.A."/>
            <person name="Lipzen A."/>
            <person name="Lundell T."/>
            <person name="Morin E."/>
            <person name="Murat C."/>
            <person name="Riley R."/>
            <person name="Ohm R."/>
            <person name="Sun H."/>
            <person name="Tunlid A."/>
            <person name="Henrissat B."/>
            <person name="Grigoriev I.V."/>
            <person name="Hibbett D.S."/>
            <person name="Martin F."/>
        </authorList>
    </citation>
    <scope>NUCLEOTIDE SEQUENCE [LARGE SCALE GENOMIC DNA]</scope>
    <source>
        <strain evidence="2">LaAM-08-1</strain>
    </source>
</reference>
<name>A0A0C9X3P2_9AGAR</name>
<gene>
    <name evidence="1" type="ORF">K443DRAFT_125988</name>
</gene>
<proteinExistence type="predicted"/>
<dbReference type="HOGENOM" id="CLU_1272490_0_0_1"/>